<dbReference type="GO" id="GO:0003677">
    <property type="term" value="F:DNA binding"/>
    <property type="evidence" value="ECO:0007669"/>
    <property type="project" value="InterPro"/>
</dbReference>
<dbReference type="SUPFAM" id="SSF46955">
    <property type="entry name" value="Putative DNA-binding domain"/>
    <property type="match status" value="1"/>
</dbReference>
<name>A0A2J0KUB4_9BACT</name>
<sequence length="83" mass="9724">MVRDNGNNGKSKMLSAKEIMERYDLSYQTINHYTDFGLLPVLVKKGNVRFYDKDVIGERMRKIRKLMGEGYSLRLIRKKLIGI</sequence>
<dbReference type="GO" id="GO:0006355">
    <property type="term" value="P:regulation of DNA-templated transcription"/>
    <property type="evidence" value="ECO:0007669"/>
    <property type="project" value="InterPro"/>
</dbReference>
<dbReference type="AlphaFoldDB" id="A0A2J0KUB4"/>
<accession>A0A2J0KUB4</accession>
<dbReference type="Pfam" id="PF13411">
    <property type="entry name" value="MerR_1"/>
    <property type="match status" value="1"/>
</dbReference>
<organism evidence="2 3">
    <name type="scientific">Candidatus Aquitaenariimonas noxiae</name>
    <dbReference type="NCBI Taxonomy" id="1974741"/>
    <lineage>
        <taxon>Bacteria</taxon>
        <taxon>Pseudomonadati</taxon>
        <taxon>Candidatus Omnitrophota</taxon>
        <taxon>Candidatus Aquitaenariimonas</taxon>
    </lineage>
</organism>
<reference evidence="2 3" key="1">
    <citation type="submission" date="2017-09" db="EMBL/GenBank/DDBJ databases">
        <title>Depth-based differentiation of microbial function through sediment-hosted aquifers and enrichment of novel symbionts in the deep terrestrial subsurface.</title>
        <authorList>
            <person name="Probst A.J."/>
            <person name="Ladd B."/>
            <person name="Jarett J.K."/>
            <person name="Geller-Mcgrath D.E."/>
            <person name="Sieber C.M."/>
            <person name="Emerson J.B."/>
            <person name="Anantharaman K."/>
            <person name="Thomas B.C."/>
            <person name="Malmstrom R."/>
            <person name="Stieglmeier M."/>
            <person name="Klingl A."/>
            <person name="Woyke T."/>
            <person name="Ryan C.M."/>
            <person name="Banfield J.F."/>
        </authorList>
    </citation>
    <scope>NUCLEOTIDE SEQUENCE [LARGE SCALE GENOMIC DNA]</scope>
    <source>
        <strain evidence="2">CG07_land_8_20_14_0_80_42_15</strain>
    </source>
</reference>
<protein>
    <recommendedName>
        <fullName evidence="1">HTH merR-type domain-containing protein</fullName>
    </recommendedName>
</protein>
<dbReference type="InterPro" id="IPR009061">
    <property type="entry name" value="DNA-bd_dom_put_sf"/>
</dbReference>
<evidence type="ECO:0000313" key="2">
    <source>
        <dbReference type="EMBL" id="PIU42092.1"/>
    </source>
</evidence>
<feature type="domain" description="HTH merR-type" evidence="1">
    <location>
        <begin position="13"/>
        <end position="82"/>
    </location>
</feature>
<dbReference type="EMBL" id="PEWV01000020">
    <property type="protein sequence ID" value="PIU42092.1"/>
    <property type="molecule type" value="Genomic_DNA"/>
</dbReference>
<proteinExistence type="predicted"/>
<evidence type="ECO:0000313" key="3">
    <source>
        <dbReference type="Proteomes" id="UP000230052"/>
    </source>
</evidence>
<dbReference type="Proteomes" id="UP000230052">
    <property type="component" value="Unassembled WGS sequence"/>
</dbReference>
<comment type="caution">
    <text evidence="2">The sequence shown here is derived from an EMBL/GenBank/DDBJ whole genome shotgun (WGS) entry which is preliminary data.</text>
</comment>
<dbReference type="InterPro" id="IPR000551">
    <property type="entry name" value="MerR-type_HTH_dom"/>
</dbReference>
<gene>
    <name evidence="2" type="ORF">COS99_02100</name>
</gene>
<dbReference type="Gene3D" id="1.10.1660.10">
    <property type="match status" value="1"/>
</dbReference>
<dbReference type="PROSITE" id="PS50937">
    <property type="entry name" value="HTH_MERR_2"/>
    <property type="match status" value="1"/>
</dbReference>
<evidence type="ECO:0000259" key="1">
    <source>
        <dbReference type="PROSITE" id="PS50937"/>
    </source>
</evidence>